<dbReference type="EMBL" id="CAJOAY010023606">
    <property type="protein sequence ID" value="CAF4367521.1"/>
    <property type="molecule type" value="Genomic_DNA"/>
</dbReference>
<proteinExistence type="predicted"/>
<name>A0A820M2S9_9BILA</name>
<accession>A0A820M2S9</accession>
<protein>
    <submittedName>
        <fullName evidence="2">Uncharacterized protein</fullName>
    </submittedName>
</protein>
<evidence type="ECO:0000313" key="3">
    <source>
        <dbReference type="Proteomes" id="UP000663881"/>
    </source>
</evidence>
<reference evidence="2" key="1">
    <citation type="submission" date="2021-02" db="EMBL/GenBank/DDBJ databases">
        <authorList>
            <person name="Nowell W R."/>
        </authorList>
    </citation>
    <scope>NUCLEOTIDE SEQUENCE</scope>
</reference>
<feature type="non-terminal residue" evidence="2">
    <location>
        <position position="1"/>
    </location>
</feature>
<feature type="region of interest" description="Disordered" evidence="1">
    <location>
        <begin position="1"/>
        <end position="61"/>
    </location>
</feature>
<evidence type="ECO:0000256" key="1">
    <source>
        <dbReference type="SAM" id="MobiDB-lite"/>
    </source>
</evidence>
<gene>
    <name evidence="2" type="ORF">OKA104_LOCUS49660</name>
</gene>
<feature type="non-terminal residue" evidence="2">
    <location>
        <position position="181"/>
    </location>
</feature>
<sequence>KFKYFNSRYTTPSSPSRPITRPSPPPSPRPSPPPSRRPSPPPSIRPSRRPSPPPSPTPSKATVISEIVKHTPTKTLSPGDKSNLSATNNQMNNQSSINANQQSSYNKHGSAGIHQLPNSSPLIDGSSKYLSLSRGAVDVVSEKRVFRFCRLHINPGQQCGFQLETGNNKHVVRYVKHGSPA</sequence>
<organism evidence="2 3">
    <name type="scientific">Adineta steineri</name>
    <dbReference type="NCBI Taxonomy" id="433720"/>
    <lineage>
        <taxon>Eukaryota</taxon>
        <taxon>Metazoa</taxon>
        <taxon>Spiralia</taxon>
        <taxon>Gnathifera</taxon>
        <taxon>Rotifera</taxon>
        <taxon>Eurotatoria</taxon>
        <taxon>Bdelloidea</taxon>
        <taxon>Adinetida</taxon>
        <taxon>Adinetidae</taxon>
        <taxon>Adineta</taxon>
    </lineage>
</organism>
<comment type="caution">
    <text evidence="2">The sequence shown here is derived from an EMBL/GenBank/DDBJ whole genome shotgun (WGS) entry which is preliminary data.</text>
</comment>
<dbReference type="Proteomes" id="UP000663881">
    <property type="component" value="Unassembled WGS sequence"/>
</dbReference>
<dbReference type="AlphaFoldDB" id="A0A820M2S9"/>
<feature type="compositionally biased region" description="Pro residues" evidence="1">
    <location>
        <begin position="21"/>
        <end position="57"/>
    </location>
</feature>
<evidence type="ECO:0000313" key="2">
    <source>
        <dbReference type="EMBL" id="CAF4367521.1"/>
    </source>
</evidence>